<comment type="caution">
    <text evidence="4">The sequence shown here is derived from an EMBL/GenBank/DDBJ whole genome shotgun (WGS) entry which is preliminary data.</text>
</comment>
<organism evidence="4 5">
    <name type="scientific">Daphnia galeata</name>
    <dbReference type="NCBI Taxonomy" id="27404"/>
    <lineage>
        <taxon>Eukaryota</taxon>
        <taxon>Metazoa</taxon>
        <taxon>Ecdysozoa</taxon>
        <taxon>Arthropoda</taxon>
        <taxon>Crustacea</taxon>
        <taxon>Branchiopoda</taxon>
        <taxon>Diplostraca</taxon>
        <taxon>Cladocera</taxon>
        <taxon>Anomopoda</taxon>
        <taxon>Daphniidae</taxon>
        <taxon>Daphnia</taxon>
    </lineage>
</organism>
<evidence type="ECO:0000259" key="3">
    <source>
        <dbReference type="Pfam" id="PF19038"/>
    </source>
</evidence>
<dbReference type="GO" id="GO:0005085">
    <property type="term" value="F:guanyl-nucleotide exchange factor activity"/>
    <property type="evidence" value="ECO:0007669"/>
    <property type="project" value="TreeGrafter"/>
</dbReference>
<evidence type="ECO:0000313" key="4">
    <source>
        <dbReference type="EMBL" id="CAH0111052.1"/>
    </source>
</evidence>
<keyword evidence="1" id="KW-0472">Membrane</keyword>
<dbReference type="AlphaFoldDB" id="A0A8J2S5J9"/>
<keyword evidence="1" id="KW-1133">Transmembrane helix</keyword>
<dbReference type="Pfam" id="PF19038">
    <property type="entry name" value="Fuz_longin_3"/>
    <property type="match status" value="1"/>
</dbReference>
<feature type="domain" description="FUZ/MON1/HPS1 first Longin" evidence="2">
    <location>
        <begin position="40"/>
        <end position="168"/>
    </location>
</feature>
<dbReference type="PANTHER" id="PTHR12761:SF1">
    <property type="entry name" value="BLOC-3 COMPLEX MEMBER HPS1"/>
    <property type="match status" value="1"/>
</dbReference>
<dbReference type="EMBL" id="CAKKLH010000309">
    <property type="protein sequence ID" value="CAH0111052.1"/>
    <property type="molecule type" value="Genomic_DNA"/>
</dbReference>
<dbReference type="InterPro" id="IPR043972">
    <property type="entry name" value="FUZ/MON1/HPS1_longin_1"/>
</dbReference>
<dbReference type="Proteomes" id="UP000789390">
    <property type="component" value="Unassembled WGS sequence"/>
</dbReference>
<dbReference type="GO" id="GO:0016192">
    <property type="term" value="P:vesicle-mediated transport"/>
    <property type="evidence" value="ECO:0007669"/>
    <property type="project" value="InterPro"/>
</dbReference>
<protein>
    <submittedName>
        <fullName evidence="4">Uncharacterized protein</fullName>
    </submittedName>
</protein>
<evidence type="ECO:0000313" key="5">
    <source>
        <dbReference type="Proteomes" id="UP000789390"/>
    </source>
</evidence>
<feature type="transmembrane region" description="Helical" evidence="1">
    <location>
        <begin position="7"/>
        <end position="26"/>
    </location>
</feature>
<accession>A0A8J2S5J9</accession>
<dbReference type="GO" id="GO:0031085">
    <property type="term" value="C:BLOC-3 complex"/>
    <property type="evidence" value="ECO:0007669"/>
    <property type="project" value="TreeGrafter"/>
</dbReference>
<dbReference type="OrthoDB" id="10255234at2759"/>
<evidence type="ECO:0000259" key="2">
    <source>
        <dbReference type="Pfam" id="PF19036"/>
    </source>
</evidence>
<proteinExistence type="predicted"/>
<reference evidence="4" key="1">
    <citation type="submission" date="2021-11" db="EMBL/GenBank/DDBJ databases">
        <authorList>
            <person name="Schell T."/>
        </authorList>
    </citation>
    <scope>NUCLEOTIDE SEQUENCE</scope>
    <source>
        <strain evidence="4">M5</strain>
    </source>
</reference>
<evidence type="ECO:0000256" key="1">
    <source>
        <dbReference type="SAM" id="Phobius"/>
    </source>
</evidence>
<dbReference type="Pfam" id="PF19036">
    <property type="entry name" value="Fuz_longin_1"/>
    <property type="match status" value="1"/>
</dbReference>
<keyword evidence="1" id="KW-0812">Transmembrane</keyword>
<dbReference type="InterPro" id="IPR026053">
    <property type="entry name" value="HPS1"/>
</dbReference>
<sequence length="573" mass="65684">MLFNCQTFVYVFLRLLVYQMIGVVLFDNHDDLLYVYSDREFKNRIHCVSNTLDMCAVPGEITIDDIRSRKDAESMILMQIFSPLLTSYRIMNQEFQNSYDCIACEDGSTVAFYEQMGFLLITVARSSVNAVHLARVCFSLMQHVCGPSLSVLKHSNTHSELATLLIETFLRLRQSSQPIVTESLHYEPISEAVNSSILRVLQVAVSDLNVRGGIPENRAHILIIKETSIVAIYSGKGTSELKIDEILFLIIVANAFDHSRSSTRHSLIILESCVPYTIHIQRVENGLDVIVLIEGGLHQIATSLFSLLKSLYATPVRADLISKQLKQVQKMAYKYNQRHQWWDLLVWRPEQSQNQSAMSAFSRQLLRGFEIVCLNPSLLFAAVEHVSAVIDDIQLSIPMQSLSQPCRLTPLLKIYPGLVHFVFIDRKNHRMISPTLPQGRHDSTFDSMWNIFHTSLEWLNEGMHNLLWNDKQLCYSHAIWIEDAANKKLPWKSNWDIQTGTFGYPALMGSSFYENLIKRGLEDEEAETTHYLQFFCIHLALTSPNLVVEQSQRMANYLKRFIYPSFGKLEDLF</sequence>
<keyword evidence="5" id="KW-1185">Reference proteome</keyword>
<dbReference type="InterPro" id="IPR043970">
    <property type="entry name" value="FUZ/MON1/HPS1_longin_3"/>
</dbReference>
<feature type="domain" description="FUZ/MON1/HPS1 third Longin" evidence="3">
    <location>
        <begin position="417"/>
        <end position="559"/>
    </location>
</feature>
<name>A0A8J2S5J9_9CRUS</name>
<gene>
    <name evidence="4" type="ORF">DGAL_LOCUS14661</name>
</gene>
<dbReference type="PANTHER" id="PTHR12761">
    <property type="entry name" value="HERMANSKY-PUDLAK SYNDROME PROTEIN 1"/>
    <property type="match status" value="1"/>
</dbReference>